<dbReference type="Gene3D" id="6.10.140.530">
    <property type="match status" value="6"/>
</dbReference>
<comment type="caution">
    <text evidence="3">The sequence shown here is derived from an EMBL/GenBank/DDBJ whole genome shotgun (WGS) entry which is preliminary data.</text>
</comment>
<dbReference type="EMBL" id="AGNL01047428">
    <property type="protein sequence ID" value="EJK46982.1"/>
    <property type="molecule type" value="Genomic_DNA"/>
</dbReference>
<organism evidence="3 4">
    <name type="scientific">Thalassiosira oceanica</name>
    <name type="common">Marine diatom</name>
    <dbReference type="NCBI Taxonomy" id="159749"/>
    <lineage>
        <taxon>Eukaryota</taxon>
        <taxon>Sar</taxon>
        <taxon>Stramenopiles</taxon>
        <taxon>Ochrophyta</taxon>
        <taxon>Bacillariophyta</taxon>
        <taxon>Coscinodiscophyceae</taxon>
        <taxon>Thalassiosirophycidae</taxon>
        <taxon>Thalassiosirales</taxon>
        <taxon>Thalassiosiraceae</taxon>
        <taxon>Thalassiosira</taxon>
    </lineage>
</organism>
<feature type="domain" description="Helicase-associated" evidence="2">
    <location>
        <begin position="359"/>
        <end position="422"/>
    </location>
</feature>
<feature type="compositionally biased region" description="Basic and acidic residues" evidence="1">
    <location>
        <begin position="64"/>
        <end position="74"/>
    </location>
</feature>
<dbReference type="Proteomes" id="UP000266841">
    <property type="component" value="Unassembled WGS sequence"/>
</dbReference>
<evidence type="ECO:0000256" key="1">
    <source>
        <dbReference type="SAM" id="MobiDB-lite"/>
    </source>
</evidence>
<feature type="domain" description="Helicase-associated" evidence="2">
    <location>
        <begin position="773"/>
        <end position="835"/>
    </location>
</feature>
<accession>K0RJV5</accession>
<dbReference type="OrthoDB" id="66498at2759"/>
<reference evidence="3 4" key="1">
    <citation type="journal article" date="2012" name="Genome Biol.">
        <title>Genome and low-iron response of an oceanic diatom adapted to chronic iron limitation.</title>
        <authorList>
            <person name="Lommer M."/>
            <person name="Specht M."/>
            <person name="Roy A.S."/>
            <person name="Kraemer L."/>
            <person name="Andreson R."/>
            <person name="Gutowska M.A."/>
            <person name="Wolf J."/>
            <person name="Bergner S.V."/>
            <person name="Schilhabel M.B."/>
            <person name="Klostermeier U.C."/>
            <person name="Beiko R.G."/>
            <person name="Rosenstiel P."/>
            <person name="Hippler M."/>
            <person name="Laroche J."/>
        </authorList>
    </citation>
    <scope>NUCLEOTIDE SEQUENCE [LARGE SCALE GENOMIC DNA]</scope>
    <source>
        <strain evidence="3 4">CCMP1005</strain>
    </source>
</reference>
<feature type="domain" description="Helicase-associated" evidence="2">
    <location>
        <begin position="205"/>
        <end position="268"/>
    </location>
</feature>
<dbReference type="PANTHER" id="PTHR33418">
    <property type="entry name" value="HELICASE-ASSOCIATED"/>
    <property type="match status" value="1"/>
</dbReference>
<feature type="region of interest" description="Disordered" evidence="1">
    <location>
        <begin position="1"/>
        <end position="78"/>
    </location>
</feature>
<name>K0RJV5_THAOC</name>
<evidence type="ECO:0000313" key="4">
    <source>
        <dbReference type="Proteomes" id="UP000266841"/>
    </source>
</evidence>
<evidence type="ECO:0000259" key="2">
    <source>
        <dbReference type="Pfam" id="PF03457"/>
    </source>
</evidence>
<feature type="domain" description="Helicase-associated" evidence="2">
    <location>
        <begin position="689"/>
        <end position="757"/>
    </location>
</feature>
<feature type="domain" description="Helicase-associated" evidence="2">
    <location>
        <begin position="526"/>
        <end position="588"/>
    </location>
</feature>
<feature type="region of interest" description="Disordered" evidence="1">
    <location>
        <begin position="935"/>
        <end position="955"/>
    </location>
</feature>
<feature type="compositionally biased region" description="Pro residues" evidence="1">
    <location>
        <begin position="27"/>
        <end position="37"/>
    </location>
</feature>
<dbReference type="PANTHER" id="PTHR33418:SF1">
    <property type="entry name" value="HELICASE-ASSOCIATED DOMAIN-CONTAINING PROTEIN"/>
    <property type="match status" value="1"/>
</dbReference>
<feature type="compositionally biased region" description="Acidic residues" evidence="1">
    <location>
        <begin position="946"/>
        <end position="955"/>
    </location>
</feature>
<sequence>MPTSSRMEQMAADAAAAADINHALDGLPPPGLPPPHAHQPHDLHDVEPAPLHGANGEPPSMAHPNEHGVDDRKMPAAPPSTAEMIAELRRYLAEHNCFPTVDATDEAPCPAKLQLAQLCDDLRHSRLYPDGASVHLSAEDVQELDSFGFDWTAGGPGGVKSDDMYEADQRGQLHHEHYQNYRPEDFVNLQQPQEDHLDVKHEKYETFANRVETLRQYYLSNGHFRVKQSEDKSLSRFVSNVRYSKKHPDKGALKLSEERLEQLNAIGFDWNPGNTRGTSYIDRIHQLRRYKAEHGTLDTISYATNRDLNQFCAQLRKSYANMDSGRTSVRLDAARIAEINELGFDWTLNMGHDAVQKNRSFEERLQELKEFKARHGDLHVTSKQDKSLATFCKAVRYARRHPDKAKIKVGEDRVAALNDLGFIWEPKKGPGGGGGVTGQSSKPRKTFDDRYEELVAYKNEHGHIHTTNKMDRALASCVRKWRLARANPSPTGDSRTLTSEQIAKLNDLGMDWTVPPPKKRVKRQNKSFDERIEDLKEYAAKYGHADVIPSNDKSLSDFCNNVRYARKHPGKGISLTEERITQLEAVGFKWAAGTSVVKRRPRIQQSFSQRVDALRAYREKYGNVNIIRNVDPSLHSFCDNVRFGRSHPGKGMNISEERIRMLNEVGFDWKDSARPRLEGEVQRKAVVRKTFMERIEDLKAYRAEKGNMHVTRRDNQSLADFCSNVRQARRSQQEGNGTGPGIRLTEERIEALNAIGFDWEGKQKRATGLKRERKSFGERVEDLKRFKMANGHLRVTKRDNPSLSSFCKNVRASYAKGVGIKLTDDRMAMLNAIDFPLHSNSAVGVGVDFDGVDPLPVYGQPEPVQDMVPKEESNVKIGEAAIGSGAPPVAASEFAPPVPVPVVPMADVVGVQHVEHQQDMGVQAAMLANPPEMVEHQNRQGSGDQIEVDPIEVEI</sequence>
<dbReference type="InterPro" id="IPR005114">
    <property type="entry name" value="Helicase_assoc"/>
</dbReference>
<dbReference type="Pfam" id="PF03457">
    <property type="entry name" value="HA"/>
    <property type="match status" value="7"/>
</dbReference>
<proteinExistence type="predicted"/>
<feature type="domain" description="Helicase-associated" evidence="2">
    <location>
        <begin position="445"/>
        <end position="510"/>
    </location>
</feature>
<evidence type="ECO:0000313" key="3">
    <source>
        <dbReference type="EMBL" id="EJK46982.1"/>
    </source>
</evidence>
<keyword evidence="4" id="KW-1185">Reference proteome</keyword>
<gene>
    <name evidence="3" type="ORF">THAOC_34330</name>
</gene>
<protein>
    <recommendedName>
        <fullName evidence="2">Helicase-associated domain-containing protein</fullName>
    </recommendedName>
</protein>
<feature type="domain" description="Helicase-associated" evidence="2">
    <location>
        <begin position="282"/>
        <end position="344"/>
    </location>
</feature>
<dbReference type="AlphaFoldDB" id="K0RJV5"/>